<reference evidence="8 9" key="1">
    <citation type="submission" date="2019-10" db="EMBL/GenBank/DDBJ databases">
        <title>Georgenia wutianyii sp. nov. and Georgenia yuyongxinii sp. nov. isolated from plateau pika (Ochotona curzoniae) in the Qinghai-Tibet plateau of China.</title>
        <authorList>
            <person name="Tian Z."/>
        </authorList>
    </citation>
    <scope>NUCLEOTIDE SEQUENCE [LARGE SCALE GENOMIC DNA]</scope>
    <source>
        <strain evidence="8 9">JCM 19765</strain>
    </source>
</reference>
<sequence length="780" mass="84163">MQLSRRQMFQGMGAVGIAALVGDAMTGVAHAAPQLGDQELQTLRLRWVDQLTGRDLLVPGDPDFAARIASADDQVAGHRAQLAAVGSDLTFVDLPFTAENNIRTTYLRIAAMATQWATPGSAFYGSEALLDECLVALRETNRLVYNPGQPEFGNWWAWEIGATRSLADTMALLRDHIDQADLDSYCAAIDFYVPDPWYQFPDSRGKQLSEGANRVDLCQAVIVRSIVGGDTERLAHAVAGLSATWQYVSSGNGFYRDGSFVQHSTIGYTGTYGLVLLRGLARLFALLAATSHDVDDPSRVILTDSVEESFAPLVYQGQMMDAVRGRAVSREKERSYDNGFMAVEAILMLARAVDAQTAERWRGRCRHWLESNDYTSILDGASVGRLALAKELLASSVAPVDDDPTPWFFPAMDRMVYRGEGWGMALAMCSNRIAWYECGNGENEKGYQTSQGMTYLYLADDDRHFDDEFWSTSDLAAPPGTTVDTTALPDGVEGQWGEATPPNEWTGGAVLDGSALAGQHLIGPGGTGLQARKTWWFVEDMVVALGSDITTGSGAEVKTVLEHRNLGTAPRRLLVDGGEVTGPTTLTDARWAHVEGVGGYVLLDVPALRASVRTLQGSWSRNNKGGSTGVHERVYATLEAVHEGTDTYAYVVLPTADAATTRARSGRPPVEVLRNDAAAQAVRLGRRTAVNFWQAGTVGDYTVSAPASVIVHRTAGTIAAAISDPTHQAHSLELVVKGVSFAKVHGEGVQLVEEEGGVRVVVDVAGRDGVPVELRLTTPR</sequence>
<dbReference type="InterPro" id="IPR003159">
    <property type="entry name" value="Lyase_8_central_dom"/>
</dbReference>
<dbReference type="SUPFAM" id="SSF48230">
    <property type="entry name" value="Chondroitin AC/alginate lyase"/>
    <property type="match status" value="1"/>
</dbReference>
<evidence type="ECO:0000259" key="7">
    <source>
        <dbReference type="Pfam" id="PF08124"/>
    </source>
</evidence>
<comment type="similarity">
    <text evidence="1">Belongs to the polysaccharide lyase 8 family.</text>
</comment>
<evidence type="ECO:0000313" key="9">
    <source>
        <dbReference type="Proteomes" id="UP000437709"/>
    </source>
</evidence>
<protein>
    <submittedName>
        <fullName evidence="8">Hyaluronate lyase</fullName>
    </submittedName>
</protein>
<dbReference type="Pfam" id="PF02884">
    <property type="entry name" value="Lyase_8_C"/>
    <property type="match status" value="1"/>
</dbReference>
<evidence type="ECO:0000259" key="5">
    <source>
        <dbReference type="Pfam" id="PF02278"/>
    </source>
</evidence>
<comment type="caution">
    <text evidence="8">The sequence shown here is derived from an EMBL/GenBank/DDBJ whole genome shotgun (WGS) entry which is preliminary data.</text>
</comment>
<dbReference type="Gene3D" id="1.50.10.100">
    <property type="entry name" value="Chondroitin AC/alginate lyase"/>
    <property type="match status" value="1"/>
</dbReference>
<dbReference type="PANTHER" id="PTHR38481:SF1">
    <property type="entry name" value="HYALURONATE LYASE"/>
    <property type="match status" value="1"/>
</dbReference>
<dbReference type="InterPro" id="IPR011071">
    <property type="entry name" value="Lyase_8-like_C"/>
</dbReference>
<evidence type="ECO:0000256" key="2">
    <source>
        <dbReference type="ARBA" id="ARBA00022729"/>
    </source>
</evidence>
<feature type="active site" evidence="4">
    <location>
        <position position="272"/>
    </location>
</feature>
<dbReference type="Pfam" id="PF02278">
    <property type="entry name" value="Lyase_8"/>
    <property type="match status" value="1"/>
</dbReference>
<dbReference type="SUPFAM" id="SSF74650">
    <property type="entry name" value="Galactose mutarotase-like"/>
    <property type="match status" value="1"/>
</dbReference>
<dbReference type="InterPro" id="IPR038970">
    <property type="entry name" value="Lyase_8"/>
</dbReference>
<feature type="domain" description="Polysaccharide lyase 8 N-terminal alpha-helical" evidence="7">
    <location>
        <begin position="47"/>
        <end position="365"/>
    </location>
</feature>
<dbReference type="GO" id="GO:0005576">
    <property type="term" value="C:extracellular region"/>
    <property type="evidence" value="ECO:0007669"/>
    <property type="project" value="InterPro"/>
</dbReference>
<keyword evidence="9" id="KW-1185">Reference proteome</keyword>
<evidence type="ECO:0000259" key="6">
    <source>
        <dbReference type="Pfam" id="PF02884"/>
    </source>
</evidence>
<dbReference type="InterPro" id="IPR004103">
    <property type="entry name" value="Lyase_8_C"/>
</dbReference>
<keyword evidence="2" id="KW-0732">Signal</keyword>
<feature type="domain" description="Polysaccharide lyase family 8 C-terminal" evidence="6">
    <location>
        <begin position="671"/>
        <end position="732"/>
    </location>
</feature>
<dbReference type="GO" id="GO:0030246">
    <property type="term" value="F:carbohydrate binding"/>
    <property type="evidence" value="ECO:0007669"/>
    <property type="project" value="InterPro"/>
</dbReference>
<dbReference type="Pfam" id="PF08124">
    <property type="entry name" value="Lyase_8_N"/>
    <property type="match status" value="1"/>
</dbReference>
<gene>
    <name evidence="8" type="ORF">GB881_14065</name>
</gene>
<dbReference type="InterPro" id="IPR014718">
    <property type="entry name" value="GH-type_carb-bd"/>
</dbReference>
<accession>A0A6N7ENN9</accession>
<dbReference type="EMBL" id="WHPC01000065">
    <property type="protein sequence ID" value="MPV38155.1"/>
    <property type="molecule type" value="Genomic_DNA"/>
</dbReference>
<dbReference type="Gene3D" id="2.60.220.10">
    <property type="entry name" value="Polysaccharide lyase family 8-like, C-terminal"/>
    <property type="match status" value="1"/>
</dbReference>
<dbReference type="InterPro" id="IPR008929">
    <property type="entry name" value="Chondroitin_lyas"/>
</dbReference>
<dbReference type="Gene3D" id="2.70.98.10">
    <property type="match status" value="1"/>
</dbReference>
<dbReference type="CDD" id="cd01083">
    <property type="entry name" value="GAG_Lyase"/>
    <property type="match status" value="1"/>
</dbReference>
<evidence type="ECO:0000256" key="1">
    <source>
        <dbReference type="ARBA" id="ARBA00006699"/>
    </source>
</evidence>
<dbReference type="RefSeq" id="WP_152193862.1">
    <property type="nucleotide sequence ID" value="NZ_VUKD01000001.1"/>
</dbReference>
<dbReference type="SUPFAM" id="SSF49863">
    <property type="entry name" value="Hyaluronate lyase-like, C-terminal domain"/>
    <property type="match status" value="1"/>
</dbReference>
<dbReference type="PANTHER" id="PTHR38481">
    <property type="entry name" value="HYALURONATE LYASE"/>
    <property type="match status" value="1"/>
</dbReference>
<evidence type="ECO:0000256" key="4">
    <source>
        <dbReference type="PIRSR" id="PIRSR638970-1"/>
    </source>
</evidence>
<proteinExistence type="inferred from homology"/>
<dbReference type="GO" id="GO:0005975">
    <property type="term" value="P:carbohydrate metabolic process"/>
    <property type="evidence" value="ECO:0007669"/>
    <property type="project" value="InterPro"/>
</dbReference>
<feature type="domain" description="Polysaccharide lyase family 8 central" evidence="5">
    <location>
        <begin position="409"/>
        <end position="656"/>
    </location>
</feature>
<feature type="active site" evidence="4">
    <location>
        <position position="263"/>
    </location>
</feature>
<evidence type="ECO:0000313" key="8">
    <source>
        <dbReference type="EMBL" id="MPV38155.1"/>
    </source>
</evidence>
<dbReference type="Proteomes" id="UP000437709">
    <property type="component" value="Unassembled WGS sequence"/>
</dbReference>
<dbReference type="InterPro" id="IPR011013">
    <property type="entry name" value="Gal_mutarotase_sf_dom"/>
</dbReference>
<feature type="active site" evidence="4">
    <location>
        <position position="326"/>
    </location>
</feature>
<name>A0A6N7ENN9_9MICO</name>
<dbReference type="InterPro" id="IPR006311">
    <property type="entry name" value="TAT_signal"/>
</dbReference>
<dbReference type="GO" id="GO:0016837">
    <property type="term" value="F:carbon-oxygen lyase activity, acting on polysaccharides"/>
    <property type="evidence" value="ECO:0007669"/>
    <property type="project" value="UniProtKB-ARBA"/>
</dbReference>
<dbReference type="InterPro" id="IPR012970">
    <property type="entry name" value="Lyase_8_alpha_N"/>
</dbReference>
<evidence type="ECO:0000256" key="3">
    <source>
        <dbReference type="ARBA" id="ARBA00023239"/>
    </source>
</evidence>
<dbReference type="PROSITE" id="PS51318">
    <property type="entry name" value="TAT"/>
    <property type="match status" value="1"/>
</dbReference>
<dbReference type="AlphaFoldDB" id="A0A6N7ENN9"/>
<dbReference type="OrthoDB" id="6636047at2"/>
<keyword evidence="3 8" id="KW-0456">Lyase</keyword>
<organism evidence="8 9">
    <name type="scientific">Georgenia subflava</name>
    <dbReference type="NCBI Taxonomy" id="1622177"/>
    <lineage>
        <taxon>Bacteria</taxon>
        <taxon>Bacillati</taxon>
        <taxon>Actinomycetota</taxon>
        <taxon>Actinomycetes</taxon>
        <taxon>Micrococcales</taxon>
        <taxon>Bogoriellaceae</taxon>
        <taxon>Georgenia</taxon>
    </lineage>
</organism>